<dbReference type="EMBL" id="HBFQ01033615">
    <property type="protein sequence ID" value="CAD8849328.1"/>
    <property type="molecule type" value="Transcribed_RNA"/>
</dbReference>
<proteinExistence type="predicted"/>
<name>A0A7S1F881_NOCSC</name>
<protein>
    <submittedName>
        <fullName evidence="2">Uncharacterized protein</fullName>
    </submittedName>
</protein>
<accession>A0A7S1F881</accession>
<evidence type="ECO:0000313" key="2">
    <source>
        <dbReference type="EMBL" id="CAD8849328.1"/>
    </source>
</evidence>
<organism evidence="2">
    <name type="scientific">Noctiluca scintillans</name>
    <name type="common">Sea sparkle</name>
    <name type="synonym">Red tide dinoflagellate</name>
    <dbReference type="NCBI Taxonomy" id="2966"/>
    <lineage>
        <taxon>Eukaryota</taxon>
        <taxon>Sar</taxon>
        <taxon>Alveolata</taxon>
        <taxon>Dinophyceae</taxon>
        <taxon>Noctilucales</taxon>
        <taxon>Noctilucaceae</taxon>
        <taxon>Noctiluca</taxon>
    </lineage>
</organism>
<reference evidence="2" key="1">
    <citation type="submission" date="2021-01" db="EMBL/GenBank/DDBJ databases">
        <authorList>
            <person name="Corre E."/>
            <person name="Pelletier E."/>
            <person name="Niang G."/>
            <person name="Scheremetjew M."/>
            <person name="Finn R."/>
            <person name="Kale V."/>
            <person name="Holt S."/>
            <person name="Cochrane G."/>
            <person name="Meng A."/>
            <person name="Brown T."/>
            <person name="Cohen L."/>
        </authorList>
    </citation>
    <scope>NUCLEOTIDE SEQUENCE</scope>
</reference>
<evidence type="ECO:0000256" key="1">
    <source>
        <dbReference type="SAM" id="MobiDB-lite"/>
    </source>
</evidence>
<gene>
    <name evidence="2" type="ORF">NSCI0253_LOCUS23678</name>
</gene>
<feature type="region of interest" description="Disordered" evidence="1">
    <location>
        <begin position="32"/>
        <end position="51"/>
    </location>
</feature>
<feature type="compositionally biased region" description="Polar residues" evidence="1">
    <location>
        <begin position="41"/>
        <end position="51"/>
    </location>
</feature>
<dbReference type="AlphaFoldDB" id="A0A7S1F881"/>
<sequence>MATPLTSGAERIWETDLGCFLSANLHQELATKKKDRCPSDPVNSALSTPLTSSTEAVWGAEPVCGEDLSSLLPVGFHELREELEKKKERCPLPDLARSSLWARRAATNC</sequence>